<comment type="subunit">
    <text evidence="3 13">Monomer.</text>
</comment>
<dbReference type="PROSITE" id="PS00206">
    <property type="entry name" value="TRANSFERRIN_LIKE_2"/>
    <property type="match status" value="2"/>
</dbReference>
<comment type="function">
    <text evidence="13">Transferrins are iron binding transport proteins which bind Fe(3+) ion in association with the binding of an anion, usually bicarbonate.</text>
</comment>
<dbReference type="GO" id="GO:0046872">
    <property type="term" value="F:metal ion binding"/>
    <property type="evidence" value="ECO:0007669"/>
    <property type="project" value="UniProtKB-KW"/>
</dbReference>
<comment type="subcellular location">
    <subcellularLocation>
        <location evidence="2 13">Secreted</location>
    </subcellularLocation>
</comment>
<evidence type="ECO:0000256" key="5">
    <source>
        <dbReference type="ARBA" id="ARBA00022448"/>
    </source>
</evidence>
<keyword evidence="20" id="KW-1185">Reference proteome</keyword>
<evidence type="ECO:0000256" key="2">
    <source>
        <dbReference type="ARBA" id="ARBA00004613"/>
    </source>
</evidence>
<feature type="disulfide bond" evidence="16">
    <location>
        <begin position="494"/>
        <end position="507"/>
    </location>
</feature>
<evidence type="ECO:0000256" key="11">
    <source>
        <dbReference type="ARBA" id="ARBA00023065"/>
    </source>
</evidence>
<evidence type="ECO:0000256" key="12">
    <source>
        <dbReference type="ARBA" id="ARBA00023157"/>
    </source>
</evidence>
<comment type="similarity">
    <text evidence="13">Belongs to the transferrin family.</text>
</comment>
<feature type="chain" id="PRO_5015938543" description="Serotransferrin" evidence="17">
    <location>
        <begin position="19"/>
        <end position="748"/>
    </location>
</feature>
<evidence type="ECO:0000256" key="7">
    <source>
        <dbReference type="ARBA" id="ARBA00022525"/>
    </source>
</evidence>
<dbReference type="EMBL" id="CP026249">
    <property type="protein sequence ID" value="AWP04069.1"/>
    <property type="molecule type" value="Genomic_DNA"/>
</dbReference>
<dbReference type="GO" id="GO:0006826">
    <property type="term" value="P:iron ion transport"/>
    <property type="evidence" value="ECO:0007669"/>
    <property type="project" value="UniProtKB-KW"/>
</dbReference>
<dbReference type="InterPro" id="IPR016357">
    <property type="entry name" value="Transferrin"/>
</dbReference>
<feature type="disulfide bond" evidence="16">
    <location>
        <begin position="181"/>
        <end position="188"/>
    </location>
</feature>
<dbReference type="PIRSF" id="PIRSF002549">
    <property type="entry name" value="Transferrin"/>
    <property type="match status" value="1"/>
</dbReference>
<name>A0A2U9BK56_SCOMX</name>
<feature type="binding site" evidence="14">
    <location>
        <position position="458"/>
    </location>
    <ligand>
        <name>hydrogencarbonate</name>
        <dbReference type="ChEBI" id="CHEBI:17544"/>
        <label>1</label>
    </ligand>
</feature>
<dbReference type="GO" id="GO:0019731">
    <property type="term" value="P:antibacterial humoral response"/>
    <property type="evidence" value="ECO:0007669"/>
    <property type="project" value="TreeGrafter"/>
</dbReference>
<feature type="disulfide bond" evidence="16">
    <location>
        <begin position="171"/>
        <end position="184"/>
    </location>
</feature>
<dbReference type="PROSITE" id="PS00205">
    <property type="entry name" value="TRANSFERRIN_LIKE_1"/>
    <property type="match status" value="2"/>
</dbReference>
<feature type="disulfide bond" evidence="16">
    <location>
        <begin position="126"/>
        <end position="205"/>
    </location>
</feature>
<proteinExistence type="inferred from homology"/>
<evidence type="ECO:0000256" key="17">
    <source>
        <dbReference type="SAM" id="SignalP"/>
    </source>
</evidence>
<feature type="binding site" evidence="14">
    <location>
        <position position="457"/>
    </location>
    <ligand>
        <name>hydrogencarbonate</name>
        <dbReference type="ChEBI" id="CHEBI:17544"/>
        <label>1</label>
    </ligand>
</feature>
<dbReference type="GO" id="GO:0005615">
    <property type="term" value="C:extracellular space"/>
    <property type="evidence" value="ECO:0007669"/>
    <property type="project" value="InterPro"/>
</dbReference>
<evidence type="ECO:0000256" key="6">
    <source>
        <dbReference type="ARBA" id="ARBA00022496"/>
    </source>
</evidence>
<evidence type="ECO:0000256" key="1">
    <source>
        <dbReference type="ARBA" id="ARBA00002831"/>
    </source>
</evidence>
<feature type="disulfide bond" evidence="16">
    <location>
        <begin position="473"/>
        <end position="666"/>
    </location>
</feature>
<keyword evidence="10 13" id="KW-0408">Iron</keyword>
<feature type="disulfide bond" evidence="16">
    <location>
        <begin position="233"/>
        <end position="247"/>
    </location>
</feature>
<comment type="function">
    <text evidence="1">Transferrins are iron binding transport proteins which can bind two Fe(3+) ions in association with the binding of an anion, usually bicarbonate.</text>
</comment>
<evidence type="ECO:0000256" key="9">
    <source>
        <dbReference type="ARBA" id="ARBA00022737"/>
    </source>
</evidence>
<accession>A0A2U9BK56</accession>
<evidence type="ECO:0000256" key="14">
    <source>
        <dbReference type="PIRSR" id="PIRSR002549-2"/>
    </source>
</evidence>
<feature type="disulfide bond" evidence="16">
    <location>
        <begin position="37"/>
        <end position="49"/>
    </location>
</feature>
<dbReference type="Pfam" id="PF00405">
    <property type="entry name" value="Transferrin"/>
    <property type="match status" value="2"/>
</dbReference>
<feature type="binding site" evidence="14">
    <location>
        <position position="455"/>
    </location>
    <ligand>
        <name>hydrogencarbonate</name>
        <dbReference type="ChEBI" id="CHEBI:17544"/>
        <label>1</label>
    </ligand>
</feature>
<feature type="signal peptide" evidence="17">
    <location>
        <begin position="1"/>
        <end position="18"/>
    </location>
</feature>
<dbReference type="FunFam" id="3.40.190.10:FF:000095">
    <property type="entry name" value="Lactotransferrin"/>
    <property type="match status" value="2"/>
</dbReference>
<keyword evidence="8 13" id="KW-0479">Metal-binding</keyword>
<evidence type="ECO:0000256" key="10">
    <source>
        <dbReference type="ARBA" id="ARBA00023004"/>
    </source>
</evidence>
<evidence type="ECO:0000256" key="8">
    <source>
        <dbReference type="ARBA" id="ARBA00022723"/>
    </source>
</evidence>
<dbReference type="PROSITE" id="PS51408">
    <property type="entry name" value="TRANSFERRIN_LIKE_4"/>
    <property type="match status" value="2"/>
</dbReference>
<keyword evidence="11 13" id="KW-0406">Ion transport</keyword>
<feature type="binding site" evidence="15">
    <location>
        <position position="199"/>
    </location>
    <ligand>
        <name>Fe(3+)</name>
        <dbReference type="ChEBI" id="CHEBI:29034"/>
        <label>1</label>
    </ligand>
</feature>
<feature type="binding site" evidence="15">
    <location>
        <position position="587"/>
    </location>
    <ligand>
        <name>Fe(3+)</name>
        <dbReference type="ChEBI" id="CHEBI:29034"/>
        <label>1</label>
    </ligand>
</feature>
<dbReference type="InterPro" id="IPR018195">
    <property type="entry name" value="Transferrin_Fe_BS"/>
</dbReference>
<keyword evidence="17" id="KW-0732">Signal</keyword>
<feature type="binding site" evidence="15">
    <location>
        <position position="255"/>
    </location>
    <ligand>
        <name>Fe(3+)</name>
        <dbReference type="ChEBI" id="CHEBI:29034"/>
        <label>1</label>
    </ligand>
</feature>
<dbReference type="SUPFAM" id="SSF53850">
    <property type="entry name" value="Periplasmic binding protein-like II"/>
    <property type="match status" value="2"/>
</dbReference>
<feature type="disulfide bond" evidence="16">
    <location>
        <begin position="449"/>
        <end position="524"/>
    </location>
</feature>
<evidence type="ECO:0000256" key="16">
    <source>
        <dbReference type="PIRSR" id="PIRSR002549-4"/>
    </source>
</evidence>
<evidence type="ECO:0000256" key="15">
    <source>
        <dbReference type="PIRSR" id="PIRSR002549-3"/>
    </source>
</evidence>
<feature type="binding site" evidence="14">
    <location>
        <position position="451"/>
    </location>
    <ligand>
        <name>hydrogencarbonate</name>
        <dbReference type="ChEBI" id="CHEBI:17544"/>
        <label>1</label>
    </ligand>
</feature>
<feature type="disulfide bond" evidence="16">
    <location>
        <begin position="352"/>
        <end position="367"/>
    </location>
</feature>
<keyword evidence="5 13" id="KW-0813">Transport</keyword>
<feature type="disulfide bond" evidence="16">
    <location>
        <begin position="342"/>
        <end position="376"/>
    </location>
</feature>
<feature type="domain" description="Transferrin-like" evidence="18">
    <location>
        <begin position="24"/>
        <end position="328"/>
    </location>
</feature>
<dbReference type="GO" id="GO:0005886">
    <property type="term" value="C:plasma membrane"/>
    <property type="evidence" value="ECO:0007669"/>
    <property type="project" value="TreeGrafter"/>
</dbReference>
<feature type="binding site" evidence="14">
    <location>
        <position position="132"/>
    </location>
    <ligand>
        <name>hydrogencarbonate</name>
        <dbReference type="ChEBI" id="CHEBI:17544"/>
        <label>1</label>
    </ligand>
</feature>
<dbReference type="InterPro" id="IPR001156">
    <property type="entry name" value="Transferrin-like_dom"/>
</dbReference>
<dbReference type="PROSITE" id="PS00207">
    <property type="entry name" value="TRANSFERRIN_LIKE_3"/>
    <property type="match status" value="1"/>
</dbReference>
<evidence type="ECO:0000256" key="4">
    <source>
        <dbReference type="ARBA" id="ARBA00016768"/>
    </source>
</evidence>
<feature type="binding site" evidence="15">
    <location>
        <position position="391"/>
    </location>
    <ligand>
        <name>Fe(3+)</name>
        <dbReference type="ChEBI" id="CHEBI:29034"/>
        <label>1</label>
    </ligand>
</feature>
<dbReference type="Gene3D" id="3.40.190.10">
    <property type="entry name" value="Periplasmic binding protein-like II"/>
    <property type="match status" value="4"/>
</dbReference>
<feature type="binding site" evidence="15">
    <location>
        <position position="426"/>
    </location>
    <ligand>
        <name>Fe(3+)</name>
        <dbReference type="ChEBI" id="CHEBI:29034"/>
        <label>1</label>
    </ligand>
</feature>
<evidence type="ECO:0000313" key="20">
    <source>
        <dbReference type="Proteomes" id="UP000246464"/>
    </source>
</evidence>
<reference evidence="19 20" key="1">
    <citation type="submission" date="2017-12" db="EMBL/GenBank/DDBJ databases">
        <title>Integrating genomic resources of turbot (Scophthalmus maximus) in depth evaluation of genetic and physical mapping variation across individuals.</title>
        <authorList>
            <person name="Martinez P."/>
        </authorList>
    </citation>
    <scope>NUCLEOTIDE SEQUENCE [LARGE SCALE GENOMIC DNA]</scope>
</reference>
<dbReference type="GO" id="GO:0055037">
    <property type="term" value="C:recycling endosome"/>
    <property type="evidence" value="ECO:0007669"/>
    <property type="project" value="TreeGrafter"/>
</dbReference>
<evidence type="ECO:0000259" key="18">
    <source>
        <dbReference type="PROSITE" id="PS51408"/>
    </source>
</evidence>
<keyword evidence="9" id="KW-0677">Repeat</keyword>
<evidence type="ECO:0000256" key="13">
    <source>
        <dbReference type="PIRNR" id="PIRNR002549"/>
    </source>
</evidence>
<keyword evidence="6 13" id="KW-0410">Iron transport</keyword>
<feature type="binding site" evidence="14">
    <location>
        <position position="134"/>
    </location>
    <ligand>
        <name>hydrogencarbonate</name>
        <dbReference type="ChEBI" id="CHEBI:17544"/>
        <label>1</label>
    </ligand>
</feature>
<feature type="domain" description="Transferrin-like" evidence="18">
    <location>
        <begin position="339"/>
        <end position="665"/>
    </location>
</feature>
<dbReference type="AlphaFoldDB" id="A0A2U9BK56"/>
<dbReference type="PANTHER" id="PTHR11485">
    <property type="entry name" value="TRANSFERRIN"/>
    <property type="match status" value="1"/>
</dbReference>
<feature type="disulfide bond" evidence="16">
    <location>
        <begin position="483"/>
        <end position="497"/>
    </location>
</feature>
<dbReference type="PRINTS" id="PR00422">
    <property type="entry name" value="TRANSFERRIN"/>
</dbReference>
<feature type="binding site" evidence="15">
    <location>
        <position position="518"/>
    </location>
    <ligand>
        <name>Fe(3+)</name>
        <dbReference type="ChEBI" id="CHEBI:29034"/>
        <label>2</label>
    </ligand>
</feature>
<protein>
    <recommendedName>
        <fullName evidence="4 13">Serotransferrin</fullName>
    </recommendedName>
</protein>
<dbReference type="Proteomes" id="UP000246464">
    <property type="component" value="Chromosome 7"/>
</dbReference>
<evidence type="ECO:0000313" key="19">
    <source>
        <dbReference type="EMBL" id="AWP04069.1"/>
    </source>
</evidence>
<feature type="disulfide bond" evidence="16">
    <location>
        <begin position="564"/>
        <end position="579"/>
    </location>
</feature>
<gene>
    <name evidence="19" type="ORF">SMAX5B_006211</name>
</gene>
<dbReference type="SMART" id="SM00094">
    <property type="entry name" value="TR_FER"/>
    <property type="match status" value="2"/>
</dbReference>
<dbReference type="PANTHER" id="PTHR11485:SF31">
    <property type="entry name" value="SEROTRANSFERRIN"/>
    <property type="match status" value="1"/>
</dbReference>
<evidence type="ECO:0000256" key="3">
    <source>
        <dbReference type="ARBA" id="ARBA00011245"/>
    </source>
</evidence>
<feature type="binding site" evidence="15">
    <location>
        <position position="103"/>
    </location>
    <ligand>
        <name>Fe(3+)</name>
        <dbReference type="ChEBI" id="CHEBI:29034"/>
        <label>1</label>
    </ligand>
</feature>
<dbReference type="GO" id="GO:0005769">
    <property type="term" value="C:early endosome"/>
    <property type="evidence" value="ECO:0007669"/>
    <property type="project" value="TreeGrafter"/>
</dbReference>
<feature type="binding site" evidence="14">
    <location>
        <position position="128"/>
    </location>
    <ligand>
        <name>hydrogencarbonate</name>
        <dbReference type="ChEBI" id="CHEBI:17544"/>
        <label>1</label>
    </ligand>
</feature>
<keyword evidence="7 13" id="KW-0964">Secreted</keyword>
<feature type="binding site" evidence="15">
    <location>
        <position position="73"/>
    </location>
    <ligand>
        <name>Fe(3+)</name>
        <dbReference type="ChEBI" id="CHEBI:29034"/>
        <label>1</label>
    </ligand>
</feature>
<organism evidence="19 20">
    <name type="scientific">Scophthalmus maximus</name>
    <name type="common">Turbot</name>
    <name type="synonym">Psetta maxima</name>
    <dbReference type="NCBI Taxonomy" id="52904"/>
    <lineage>
        <taxon>Eukaryota</taxon>
        <taxon>Metazoa</taxon>
        <taxon>Chordata</taxon>
        <taxon>Craniata</taxon>
        <taxon>Vertebrata</taxon>
        <taxon>Euteleostomi</taxon>
        <taxon>Actinopterygii</taxon>
        <taxon>Neopterygii</taxon>
        <taxon>Teleostei</taxon>
        <taxon>Neoteleostei</taxon>
        <taxon>Acanthomorphata</taxon>
        <taxon>Carangaria</taxon>
        <taxon>Pleuronectiformes</taxon>
        <taxon>Pleuronectoidei</taxon>
        <taxon>Scophthalmidae</taxon>
        <taxon>Scophthalmus</taxon>
    </lineage>
</organism>
<feature type="binding site" evidence="14">
    <location>
        <position position="135"/>
    </location>
    <ligand>
        <name>hydrogencarbonate</name>
        <dbReference type="ChEBI" id="CHEBI:17544"/>
        <label>1</label>
    </ligand>
</feature>
<feature type="disulfide bond" evidence="16">
    <location>
        <begin position="27"/>
        <end position="58"/>
    </location>
</feature>
<sequence>MKLLLLAALLGCLAAASAAPTRELRWCVTSETELRKCSDLAAAAPVFACVRRNSILDCMRAIHAREADAITLDGGDIYQAGLDDYGLHPIIAEEYQSASETCYYAVAVVKKGSGFGFQDLQGKKSCHTGVGKSAGWNIPIGTLLSKELIKWKGSDDISLEEAVSNFFLESCAPGATVSKLCNLCKGDCSKTHSEPYYNYDGAFKCLTENKGEVAFVKHLTVPESEKENYELLCKDNSRAPIDNYANCNLARVPAHAVVTRKDQDMADFIWTSLNSVENFNLFSSEAYAGAKNLMFKDSTKKLVQLPPNTDHFVYLGPTYITILNSLKKVNIPSTPSNALKWCVVGSNEATKCDSWSDAANNDPEIVCTKAHSFEECLKKIMREEADAVTVDGGEVYTAGKCGLVPVMVEQYDQEQCSSTGAPGSSYYAVAVVKKDSGVTWNTLKGRKSCHTGLGRNAGWNIPMGRLFEITQDCNFTKVFSSSCAPGADTNSPLCAQCAGNADSMFKCKASSEERYYGYAGAFRCLVEGAGDVAFIKHTIVEENTGANVPDWAKGSKSSDFQLICPEMEQPVPVTEFSSCNLARVSAHAVVTRPETRDRVVNLLKDQQEKFGLNGTDDSFKMFESDSAKNLLFKDSTKCLKEIPATTDYEGFLGKEYMKVMSSLRHCQEFTSGWYCCGLTGQSFNRSAIAQTHHTPRKSFCSAFSSFLYFSLPNRFGKNVHFPFLSDTLVVNMDSWLSVIQAPPNTSHL</sequence>
<keyword evidence="12 16" id="KW-1015">Disulfide bond</keyword>